<organism evidence="2 3">
    <name type="scientific">Cyclocybe aegerita</name>
    <name type="common">Black poplar mushroom</name>
    <name type="synonym">Agrocybe aegerita</name>
    <dbReference type="NCBI Taxonomy" id="1973307"/>
    <lineage>
        <taxon>Eukaryota</taxon>
        <taxon>Fungi</taxon>
        <taxon>Dikarya</taxon>
        <taxon>Basidiomycota</taxon>
        <taxon>Agaricomycotina</taxon>
        <taxon>Agaricomycetes</taxon>
        <taxon>Agaricomycetidae</taxon>
        <taxon>Agaricales</taxon>
        <taxon>Agaricineae</taxon>
        <taxon>Bolbitiaceae</taxon>
        <taxon>Cyclocybe</taxon>
    </lineage>
</organism>
<gene>
    <name evidence="2" type="ORF">AAE3_LOCUS9773</name>
</gene>
<dbReference type="EMBL" id="CACVBS010000060">
    <property type="protein sequence ID" value="CAA7267536.1"/>
    <property type="molecule type" value="Genomic_DNA"/>
</dbReference>
<keyword evidence="3" id="KW-1185">Reference proteome</keyword>
<dbReference type="AlphaFoldDB" id="A0A8S0WWK3"/>
<proteinExistence type="predicted"/>
<keyword evidence="1" id="KW-0175">Coiled coil</keyword>
<accession>A0A8S0WWK3</accession>
<comment type="caution">
    <text evidence="2">The sequence shown here is derived from an EMBL/GenBank/DDBJ whole genome shotgun (WGS) entry which is preliminary data.</text>
</comment>
<feature type="coiled-coil region" evidence="1">
    <location>
        <begin position="37"/>
        <end position="92"/>
    </location>
</feature>
<dbReference type="Proteomes" id="UP000467700">
    <property type="component" value="Unassembled WGS sequence"/>
</dbReference>
<name>A0A8S0WWK3_CYCAE</name>
<dbReference type="OrthoDB" id="10343420at2759"/>
<sequence>MAAFVEVEETPLVKLEYKVRDLKIKRQQDYIRFETKLNDWKELYVGYEDEITRLEREVREKEDIIDHLEGELKVAEDEISELNRELRANKTTEKMKDMAEELAIYKEWMPRIKEKVEQVEDLNKSYKRGRLQDSTMEVFQV</sequence>
<reference evidence="2 3" key="1">
    <citation type="submission" date="2020-01" db="EMBL/GenBank/DDBJ databases">
        <authorList>
            <person name="Gupta K D."/>
        </authorList>
    </citation>
    <scope>NUCLEOTIDE SEQUENCE [LARGE SCALE GENOMIC DNA]</scope>
</reference>
<dbReference type="Gene3D" id="1.10.287.1490">
    <property type="match status" value="1"/>
</dbReference>
<evidence type="ECO:0000313" key="2">
    <source>
        <dbReference type="EMBL" id="CAA7267536.1"/>
    </source>
</evidence>
<evidence type="ECO:0000313" key="3">
    <source>
        <dbReference type="Proteomes" id="UP000467700"/>
    </source>
</evidence>
<protein>
    <submittedName>
        <fullName evidence="2">Uncharacterized protein</fullName>
    </submittedName>
</protein>
<evidence type="ECO:0000256" key="1">
    <source>
        <dbReference type="SAM" id="Coils"/>
    </source>
</evidence>